<dbReference type="PATRIC" id="fig|1227455.4.peg.2272"/>
<protein>
    <submittedName>
        <fullName evidence="1">CTP/GMP synthase operon protein</fullName>
    </submittedName>
</protein>
<gene>
    <name evidence="1" type="ORF">C449_11083</name>
</gene>
<dbReference type="Pfam" id="PF23443">
    <property type="entry name" value="DUF7126"/>
    <property type="match status" value="1"/>
</dbReference>
<reference evidence="1 2" key="1">
    <citation type="journal article" date="2014" name="PLoS Genet.">
        <title>Phylogenetically driven sequencing of extremely halophilic archaea reveals strategies for static and dynamic osmo-response.</title>
        <authorList>
            <person name="Becker E.A."/>
            <person name="Seitzer P.M."/>
            <person name="Tritt A."/>
            <person name="Larsen D."/>
            <person name="Krusor M."/>
            <person name="Yao A.I."/>
            <person name="Wu D."/>
            <person name="Madern D."/>
            <person name="Eisen J.A."/>
            <person name="Darling A.E."/>
            <person name="Facciotti M.T."/>
        </authorList>
    </citation>
    <scope>NUCLEOTIDE SEQUENCE [LARGE SCALE GENOMIC DNA]</scope>
    <source>
        <strain evidence="1 2">DSM 5350</strain>
    </source>
</reference>
<keyword evidence="2" id="KW-1185">Reference proteome</keyword>
<comment type="caution">
    <text evidence="1">The sequence shown here is derived from an EMBL/GenBank/DDBJ whole genome shotgun (WGS) entry which is preliminary data.</text>
</comment>
<organism evidence="1 2">
    <name type="scientific">Halococcus saccharolyticus DSM 5350</name>
    <dbReference type="NCBI Taxonomy" id="1227455"/>
    <lineage>
        <taxon>Archaea</taxon>
        <taxon>Methanobacteriati</taxon>
        <taxon>Methanobacteriota</taxon>
        <taxon>Stenosarchaea group</taxon>
        <taxon>Halobacteria</taxon>
        <taxon>Halobacteriales</taxon>
        <taxon>Halococcaceae</taxon>
        <taxon>Halococcus</taxon>
    </lineage>
</organism>
<evidence type="ECO:0000313" key="1">
    <source>
        <dbReference type="EMBL" id="EMA44065.1"/>
    </source>
</evidence>
<dbReference type="EMBL" id="AOMD01000025">
    <property type="protein sequence ID" value="EMA44065.1"/>
    <property type="molecule type" value="Genomic_DNA"/>
</dbReference>
<dbReference type="OrthoDB" id="302988at2157"/>
<dbReference type="InterPro" id="IPR055550">
    <property type="entry name" value="DUF7126"/>
</dbReference>
<dbReference type="Proteomes" id="UP000011669">
    <property type="component" value="Unassembled WGS sequence"/>
</dbReference>
<dbReference type="AlphaFoldDB" id="M0MI25"/>
<evidence type="ECO:0000313" key="2">
    <source>
        <dbReference type="Proteomes" id="UP000011669"/>
    </source>
</evidence>
<sequence length="113" mass="11574">MTMENDVETAVVAGPDPEGLGDALEAHGLSVARIDGAANRPALEDGGIAEADLFVLTDVGHATSIPVALDLAADLRVVVYARESLPEFAKGQADLLVDPALLDPDTVAEELAG</sequence>
<name>M0MI25_9EURY</name>
<dbReference type="STRING" id="1227455.C449_11083"/>
<proteinExistence type="predicted"/>
<dbReference type="RefSeq" id="WP_006078076.1">
    <property type="nucleotide sequence ID" value="NZ_AOMD01000025.1"/>
</dbReference>
<dbReference type="InParanoid" id="M0MI25"/>
<accession>M0MI25</accession>